<comment type="caution">
    <text evidence="9">The sequence shown here is derived from an EMBL/GenBank/DDBJ whole genome shotgun (WGS) entry which is preliminary data.</text>
</comment>
<protein>
    <recommendedName>
        <fullName evidence="11">Ras GEF</fullName>
    </recommendedName>
</protein>
<dbReference type="InterPro" id="IPR023578">
    <property type="entry name" value="Ras_GEF_dom_sf"/>
</dbReference>
<dbReference type="SMART" id="SM00175">
    <property type="entry name" value="RAB"/>
    <property type="match status" value="1"/>
</dbReference>
<accession>A0A4T0FH80</accession>
<feature type="region of interest" description="Disordered" evidence="5">
    <location>
        <begin position="932"/>
        <end position="958"/>
    </location>
</feature>
<keyword evidence="2 3" id="KW-0344">Guanine-nucleotide releasing factor</keyword>
<dbReference type="CDD" id="cd11883">
    <property type="entry name" value="SH3_Sdc25"/>
    <property type="match status" value="1"/>
</dbReference>
<feature type="region of interest" description="Disordered" evidence="5">
    <location>
        <begin position="390"/>
        <end position="419"/>
    </location>
</feature>
<dbReference type="Pfam" id="PF00018">
    <property type="entry name" value="SH3_1"/>
    <property type="match status" value="1"/>
</dbReference>
<dbReference type="EMBL" id="SPNW01000053">
    <property type="protein sequence ID" value="TIA87541.1"/>
    <property type="molecule type" value="Genomic_DNA"/>
</dbReference>
<dbReference type="PROSITE" id="PS50002">
    <property type="entry name" value="SH3"/>
    <property type="match status" value="1"/>
</dbReference>
<evidence type="ECO:0000259" key="7">
    <source>
        <dbReference type="PROSITE" id="PS50009"/>
    </source>
</evidence>
<evidence type="ECO:0000256" key="2">
    <source>
        <dbReference type="ARBA" id="ARBA00022658"/>
    </source>
</evidence>
<dbReference type="InterPro" id="IPR036028">
    <property type="entry name" value="SH3-like_dom_sf"/>
</dbReference>
<dbReference type="InterPro" id="IPR036964">
    <property type="entry name" value="RASGEF_cat_dom_sf"/>
</dbReference>
<dbReference type="Pfam" id="PF23518">
    <property type="entry name" value="WW_2"/>
    <property type="match status" value="1"/>
</dbReference>
<keyword evidence="10" id="KW-1185">Reference proteome</keyword>
<dbReference type="SUPFAM" id="SSF50044">
    <property type="entry name" value="SH3-domain"/>
    <property type="match status" value="1"/>
</dbReference>
<dbReference type="Gene3D" id="1.20.870.10">
    <property type="entry name" value="Son of sevenless (SoS) protein Chain: S domain 1"/>
    <property type="match status" value="1"/>
</dbReference>
<feature type="domain" description="SH3" evidence="6">
    <location>
        <begin position="172"/>
        <end position="231"/>
    </location>
</feature>
<proteinExistence type="predicted"/>
<dbReference type="PANTHER" id="PTHR23113:SF368">
    <property type="entry name" value="CELL DIVISION CONTROL PROTEIN 25"/>
    <property type="match status" value="1"/>
</dbReference>
<dbReference type="Gene3D" id="1.10.840.10">
    <property type="entry name" value="Ras guanine-nucleotide exchange factors catalytic domain"/>
    <property type="match status" value="1"/>
</dbReference>
<dbReference type="PROSITE" id="PS51421">
    <property type="entry name" value="RAS"/>
    <property type="match status" value="1"/>
</dbReference>
<dbReference type="SMART" id="SM00174">
    <property type="entry name" value="RHO"/>
    <property type="match status" value="1"/>
</dbReference>
<feature type="region of interest" description="Disordered" evidence="5">
    <location>
        <begin position="874"/>
        <end position="896"/>
    </location>
</feature>
<evidence type="ECO:0000256" key="5">
    <source>
        <dbReference type="SAM" id="MobiDB-lite"/>
    </source>
</evidence>
<dbReference type="SMART" id="SM00173">
    <property type="entry name" value="RAS"/>
    <property type="match status" value="1"/>
</dbReference>
<dbReference type="PANTHER" id="PTHR23113">
    <property type="entry name" value="GUANINE NUCLEOTIDE EXCHANGE FACTOR"/>
    <property type="match status" value="1"/>
</dbReference>
<evidence type="ECO:0000256" key="1">
    <source>
        <dbReference type="ARBA" id="ARBA00022443"/>
    </source>
</evidence>
<dbReference type="Proteomes" id="UP000310189">
    <property type="component" value="Unassembled WGS sequence"/>
</dbReference>
<dbReference type="SMART" id="SM00326">
    <property type="entry name" value="SH3"/>
    <property type="match status" value="1"/>
</dbReference>
<dbReference type="Gene3D" id="3.40.50.300">
    <property type="entry name" value="P-loop containing nucleotide triphosphate hydrolases"/>
    <property type="match status" value="1"/>
</dbReference>
<evidence type="ECO:0000259" key="8">
    <source>
        <dbReference type="PROSITE" id="PS50212"/>
    </source>
</evidence>
<dbReference type="InterPro" id="IPR000651">
    <property type="entry name" value="Ras-like_Gua-exchang_fac_N"/>
</dbReference>
<dbReference type="PROSITE" id="PS51419">
    <property type="entry name" value="RAB"/>
    <property type="match status" value="1"/>
</dbReference>
<dbReference type="GO" id="GO:0007265">
    <property type="term" value="P:Ras protein signal transduction"/>
    <property type="evidence" value="ECO:0007669"/>
    <property type="project" value="TreeGrafter"/>
</dbReference>
<reference evidence="9 10" key="1">
    <citation type="submission" date="2019-03" db="EMBL/GenBank/DDBJ databases">
        <title>Sequencing 23 genomes of Wallemia ichthyophaga.</title>
        <authorList>
            <person name="Gostincar C."/>
        </authorList>
    </citation>
    <scope>NUCLEOTIDE SEQUENCE [LARGE SCALE GENOMIC DNA]</scope>
    <source>
        <strain evidence="9 10">EXF-5753</strain>
    </source>
</reference>
<sequence length="1412" mass="158240">MTVRFVHGSFYENYDPTIEDSFTKITNIEQGKPCRLQITDTAGVEQMITLRESVIRESHAFLLVFSLDSTGSYHDLMAIVEDIKRIKDVDSIKRVPIVVCGNKVDLGFERVFPAPFKPSSQLSGIKYIETSAKAEIGVEEAFIVLSRLYVDKRQRHKERRKQRQSHTHKSSNTTFFVRAAYNYQSNDASSLSFQIGDVIEVLTTLDSGWWDGLLGNDRGWFPSNHVIKISDDEAAALLEQDILSPLPQSLNITPDEFWIPQAGNDGNIFYLNTQTGQQSLEMPNSAYLPTFNRSPSIDQTQQSPSITPTNPIYSQLSTTTVTRDQSTDFNSIDNLELLTLKDDDLQVAIALRPAIQPSLEDLSAQSIVALEALINASSLNWTTEASAIGRRDSDIQGPLDEQRADNDTDEQDELSKHRQAVHAKQAYEIDIAIETVTDSIRSVLFSTGILNSAVSIKSLPSSMISLKATQRRLTAALSKCTLTSEATKSILYFLPIDDSGHTVKNALEQMNEDVVDLQNILQDFIESALDVRDGLPSKHTLAVLGPRSESSEIRHVTTVKRRREMGKPTLLQLEQLGGDAREALRSLNQWLNLIKQHDDSNQHTQPDEEEEEEAQPDSDLEVDPDINNESRLENKKKKKEAPKQVNETNQAKTIVNKLPAELVPSIQSCLVTLTRFCNATEEVDVLPMLDFDGLPPPTHPPDSPILGQDMTPQLNVNDTQYMGLVRRAHSFLHEFEKAKLSLSISSGNALVQLQDLISMNLAETEVCEALIGCISKDIFKIESSSSDVLESLLSLVEIADAQYQLSTNEKLSAPTQIGRRSLQLNKLERGQSMKSSRSVGGVQGEEAIESVADDDSDIGGIDPDNIVGDQTITAASRQRSDSATSPHTQTLINTQISNSQYTPTQVVSVEELQEQHKLAQKQKLQKLLGENSHESLPSNSASSLGREQRPSQSSVSTHQEHFLVSDYGTALIIQPNGSVKGGTVPALVERLTTHEHTDLKFSKTFLMTYTSFATAEEVFDLLIRRFHLIPPEGLAENDITIWREKKQMVVQLRVINVMKSWLEHHFDENRDNYILERVKQFADSDIPMTIVGPVRYLKKIVERRESRGGLEPKRIITAQNFPPQPILPKNSKKLKLMDIDPLEMARQLTIIESYNFNRIKPDECLNKNWSGPEHLKKHKARNIRTMIQLSNRLAAWVTHSILAMSDDVKKRASMVKWFIYVAERCRSLNNFSTMAGIIAGINSPPIRRLKRTWDQVSQKALNIHQSLDTTIDSTKNFANYKQLLRNINPPCVPFLGVYLTYLTFITDGNPDFLKDAERGGQQLTSPPGGGPDALPLVNFAKRQMAADLISEIQQYQATPYNFTPIPQISKIVVQQLEESDSAPDAFPISLKLEPRERDDEKMARMLSESGFF</sequence>
<dbReference type="GO" id="GO:0003924">
    <property type="term" value="F:GTPase activity"/>
    <property type="evidence" value="ECO:0007669"/>
    <property type="project" value="InterPro"/>
</dbReference>
<dbReference type="PROSITE" id="PS50009">
    <property type="entry name" value="RASGEF_CAT"/>
    <property type="match status" value="1"/>
</dbReference>
<dbReference type="InterPro" id="IPR001895">
    <property type="entry name" value="RASGEF_cat_dom"/>
</dbReference>
<dbReference type="Pfam" id="PF00071">
    <property type="entry name" value="Ras"/>
    <property type="match status" value="1"/>
</dbReference>
<dbReference type="InterPro" id="IPR001452">
    <property type="entry name" value="SH3_domain"/>
</dbReference>
<feature type="compositionally biased region" description="Basic and acidic residues" evidence="5">
    <location>
        <begin position="390"/>
        <end position="406"/>
    </location>
</feature>
<dbReference type="PROSITE" id="PS50212">
    <property type="entry name" value="RASGEF_NTER"/>
    <property type="match status" value="1"/>
</dbReference>
<evidence type="ECO:0000259" key="6">
    <source>
        <dbReference type="PROSITE" id="PS50002"/>
    </source>
</evidence>
<dbReference type="CDD" id="cd06224">
    <property type="entry name" value="REM"/>
    <property type="match status" value="1"/>
</dbReference>
<evidence type="ECO:0000313" key="10">
    <source>
        <dbReference type="Proteomes" id="UP000310189"/>
    </source>
</evidence>
<dbReference type="GO" id="GO:0005886">
    <property type="term" value="C:plasma membrane"/>
    <property type="evidence" value="ECO:0007669"/>
    <property type="project" value="TreeGrafter"/>
</dbReference>
<dbReference type="Pfam" id="PF00617">
    <property type="entry name" value="RasGEF"/>
    <property type="match status" value="1"/>
</dbReference>
<dbReference type="SUPFAM" id="SSF48366">
    <property type="entry name" value="Ras GEF"/>
    <property type="match status" value="1"/>
</dbReference>
<dbReference type="InterPro" id="IPR001806">
    <property type="entry name" value="Small_GTPase"/>
</dbReference>
<feature type="region of interest" description="Disordered" evidence="5">
    <location>
        <begin position="598"/>
        <end position="650"/>
    </location>
</feature>
<dbReference type="InterPro" id="IPR027417">
    <property type="entry name" value="P-loop_NTPase"/>
</dbReference>
<keyword evidence="1 4" id="KW-0728">SH3 domain</keyword>
<evidence type="ECO:0000256" key="4">
    <source>
        <dbReference type="PROSITE-ProRule" id="PRU00192"/>
    </source>
</evidence>
<dbReference type="InterPro" id="IPR005225">
    <property type="entry name" value="Small_GTP-bd"/>
</dbReference>
<feature type="domain" description="Ras-GEF" evidence="7">
    <location>
        <begin position="1140"/>
        <end position="1395"/>
    </location>
</feature>
<feature type="compositionally biased region" description="Acidic residues" evidence="5">
    <location>
        <begin position="607"/>
        <end position="626"/>
    </location>
</feature>
<organism evidence="9 10">
    <name type="scientific">Wallemia hederae</name>
    <dbReference type="NCBI Taxonomy" id="1540922"/>
    <lineage>
        <taxon>Eukaryota</taxon>
        <taxon>Fungi</taxon>
        <taxon>Dikarya</taxon>
        <taxon>Basidiomycota</taxon>
        <taxon>Wallemiomycotina</taxon>
        <taxon>Wallemiomycetes</taxon>
        <taxon>Wallemiales</taxon>
        <taxon>Wallemiaceae</taxon>
        <taxon>Wallemia</taxon>
    </lineage>
</organism>
<dbReference type="InterPro" id="IPR008937">
    <property type="entry name" value="Ras-like_GEF"/>
</dbReference>
<dbReference type="PRINTS" id="PR00449">
    <property type="entry name" value="RASTRNSFRMNG"/>
</dbReference>
<dbReference type="SMART" id="SM00229">
    <property type="entry name" value="RasGEFN"/>
    <property type="match status" value="1"/>
</dbReference>
<feature type="domain" description="N-terminal Ras-GEF" evidence="8">
    <location>
        <begin position="975"/>
        <end position="1105"/>
    </location>
</feature>
<dbReference type="CDD" id="cd00155">
    <property type="entry name" value="RasGEF"/>
    <property type="match status" value="1"/>
</dbReference>
<dbReference type="Pfam" id="PF00618">
    <property type="entry name" value="RasGEF_N"/>
    <property type="match status" value="1"/>
</dbReference>
<dbReference type="SUPFAM" id="SSF52540">
    <property type="entry name" value="P-loop containing nucleoside triphosphate hydrolases"/>
    <property type="match status" value="1"/>
</dbReference>
<evidence type="ECO:0000256" key="3">
    <source>
        <dbReference type="PROSITE-ProRule" id="PRU00168"/>
    </source>
</evidence>
<dbReference type="GO" id="GO:0005525">
    <property type="term" value="F:GTP binding"/>
    <property type="evidence" value="ECO:0007669"/>
    <property type="project" value="InterPro"/>
</dbReference>
<evidence type="ECO:0000313" key="9">
    <source>
        <dbReference type="EMBL" id="TIA87541.1"/>
    </source>
</evidence>
<name>A0A4T0FH80_9BASI</name>
<dbReference type="Gene3D" id="2.30.30.40">
    <property type="entry name" value="SH3 Domains"/>
    <property type="match status" value="1"/>
</dbReference>
<dbReference type="NCBIfam" id="TIGR00231">
    <property type="entry name" value="small_GTP"/>
    <property type="match status" value="1"/>
</dbReference>
<feature type="compositionally biased region" description="Polar residues" evidence="5">
    <location>
        <begin position="934"/>
        <end position="957"/>
    </location>
</feature>
<dbReference type="GO" id="GO:0005085">
    <property type="term" value="F:guanyl-nucleotide exchange factor activity"/>
    <property type="evidence" value="ECO:0007669"/>
    <property type="project" value="UniProtKB-KW"/>
</dbReference>
<dbReference type="InterPro" id="IPR057827">
    <property type="entry name" value="WW_fungi"/>
</dbReference>
<gene>
    <name evidence="9" type="ORF">E3P99_03104</name>
</gene>
<dbReference type="SMART" id="SM00147">
    <property type="entry name" value="RasGEF"/>
    <property type="match status" value="1"/>
</dbReference>
<dbReference type="OrthoDB" id="546434at2759"/>
<evidence type="ECO:0008006" key="11">
    <source>
        <dbReference type="Google" id="ProtNLM"/>
    </source>
</evidence>